<evidence type="ECO:0000259" key="9">
    <source>
        <dbReference type="Pfam" id="PF07669"/>
    </source>
</evidence>
<dbReference type="PROSITE" id="PS00092">
    <property type="entry name" value="N6_MTASE"/>
    <property type="match status" value="1"/>
</dbReference>
<evidence type="ECO:0000256" key="7">
    <source>
        <dbReference type="RuleBase" id="RU000416"/>
    </source>
</evidence>
<dbReference type="GO" id="GO:0009307">
    <property type="term" value="P:DNA restriction-modification system"/>
    <property type="evidence" value="ECO:0007669"/>
    <property type="project" value="UniProtKB-KW"/>
</dbReference>
<dbReference type="Pfam" id="PF07669">
    <property type="entry name" value="Eco57I"/>
    <property type="match status" value="1"/>
</dbReference>
<evidence type="ECO:0000256" key="5">
    <source>
        <dbReference type="ARBA" id="ARBA00047422"/>
    </source>
</evidence>
<dbReference type="InterPro" id="IPR029063">
    <property type="entry name" value="SAM-dependent_MTases_sf"/>
</dbReference>
<keyword evidence="2 6" id="KW-0808">Transferase</keyword>
<dbReference type="PROSITE" id="PS51679">
    <property type="entry name" value="SAM_MT_C5"/>
    <property type="match status" value="1"/>
</dbReference>
<dbReference type="AlphaFoldDB" id="Q8RNY1"/>
<proteinExistence type="inferred from homology"/>
<evidence type="ECO:0000256" key="2">
    <source>
        <dbReference type="ARBA" id="ARBA00022679"/>
    </source>
</evidence>
<name>Q8RNY1_ACILW</name>
<dbReference type="Gene3D" id="3.90.120.10">
    <property type="entry name" value="DNA Methylase, subunit A, domain 2"/>
    <property type="match status" value="1"/>
</dbReference>
<feature type="active site" evidence="6">
    <location>
        <position position="803"/>
    </location>
</feature>
<keyword evidence="4" id="KW-0680">Restriction system</keyword>
<dbReference type="PANTHER" id="PTHR10629">
    <property type="entry name" value="CYTOSINE-SPECIFIC METHYLTRANSFERASE"/>
    <property type="match status" value="1"/>
</dbReference>
<dbReference type="GO" id="GO:0009007">
    <property type="term" value="F:site-specific DNA-methyltransferase (adenine-specific) activity"/>
    <property type="evidence" value="ECO:0007669"/>
    <property type="project" value="UniProtKB-EC"/>
</dbReference>
<dbReference type="EMBL" id="AF458984">
    <property type="protein sequence ID" value="AAM09644.1"/>
    <property type="molecule type" value="Genomic_DNA"/>
</dbReference>
<sequence length="952" mass="110099">MGKNMSNFDIIWQNLQIQMDQYESNFDEVTKQKYGIYWTNLDLAYEIVSNLVDTFDEDFLENITNKKFLEPCVGMGSFIFAFLRKLYEKKISKEQINKVIKNIYFCDIDENILIYFFSCYQDFVKNLFNLDIDNKLFKSNSAKGLIFNNYSDEYISLEKAFGKEVKFDILITNPPYKGLKIDAKNYSNPLEYESDKKFYSDLSNKLTKNFELSNQGVPNLYKFFVEKIILEYTHEKSYISLLIPNTFLADKTAFNLRKYIIENTKINRIDYFEEKSGLFKGVTQALTNIYLRKFKVNNYSIVFSENSKKTTVSIDIIKSFDKNLSLSKYDSKDINTLSELKKFPTVESLPFVKNQRGELDLTMFKSYIKKEQTNFKLIKGNNIQKFFLKDLEDALYISDEFITKTKKSIYINKKRIACPQISNQKSAVRIKFSLVNENLILGNSCNFISVEDNIFGYNIYYFLALFNTEIINWFFKKFNSNNHIGNYEISQFPVHTDKEVIDRISILCEKYLKTQDNKILDEINSISLKGFNLLVPSEDGLHNTIKKVNLNEFDEKKFFKQIISHDLSQFENTALLAKRYKDLFIKNNILINNMGFKLSDLDLEMISHIPPGGNWQNISETTMKKSQRLMQIAKSGGRTTLYGRINYEKPSYTITTYFNRPGNGTYVHPKLERVITAREAARLQSFPDNYYFYGNKKDVLTQIGNAVPCLFAQAIGSRLKEIVPTLNTFGDLFAGAGGMSQGMFQAGLKPIFANDCFLSACISHKANHPETDVIYGDISEAHTKQKIYQYANKIDILCGGPPCQGFSQAGKRIIDDPRNQLFLEFIESISVINPKVVVMENVQGFLTLDKGNFYDQTKELLEELGYVCEGRLLNTVHYGVPQKRKRVIILGVHKNLIGSHKIEEFFPTPTTLDESQQVSAFEAIADLEHVIPNEFIEKPSTTNRYLDQINKY</sequence>
<evidence type="ECO:0000256" key="3">
    <source>
        <dbReference type="ARBA" id="ARBA00022691"/>
    </source>
</evidence>
<dbReference type="NCBIfam" id="TIGR02987">
    <property type="entry name" value="met_A_Alw26"/>
    <property type="match status" value="1"/>
</dbReference>
<protein>
    <recommendedName>
        <fullName evidence="8">Cytosine-specific methyltransferase</fullName>
        <ecNumber evidence="8">2.1.1.37</ecNumber>
    </recommendedName>
</protein>
<dbReference type="SUPFAM" id="SSF53335">
    <property type="entry name" value="S-adenosyl-L-methionine-dependent methyltransferases"/>
    <property type="match status" value="3"/>
</dbReference>
<evidence type="ECO:0000259" key="10">
    <source>
        <dbReference type="Pfam" id="PF12950"/>
    </source>
</evidence>
<dbReference type="GO" id="GO:0044027">
    <property type="term" value="P:negative regulation of gene expression via chromosomal CpG island methylation"/>
    <property type="evidence" value="ECO:0007669"/>
    <property type="project" value="TreeGrafter"/>
</dbReference>
<dbReference type="InterPro" id="IPR050390">
    <property type="entry name" value="C5-Methyltransferase"/>
</dbReference>
<dbReference type="InterPro" id="IPR014329">
    <property type="entry name" value="M6_adenine_DNA_mtrans_Alw26I"/>
</dbReference>
<evidence type="ECO:0000256" key="4">
    <source>
        <dbReference type="ARBA" id="ARBA00022747"/>
    </source>
</evidence>
<dbReference type="InterPro" id="IPR025931">
    <property type="entry name" value="TaqI_C"/>
</dbReference>
<keyword evidence="3 6" id="KW-0949">S-adenosyl-L-methionine</keyword>
<feature type="domain" description="Type II methyltransferase M.TaqI-like" evidence="9">
    <location>
        <begin position="101"/>
        <end position="276"/>
    </location>
</feature>
<dbReference type="InterPro" id="IPR001525">
    <property type="entry name" value="C5_MeTfrase"/>
</dbReference>
<evidence type="ECO:0000313" key="11">
    <source>
        <dbReference type="EMBL" id="AAM09644.1"/>
    </source>
</evidence>
<dbReference type="PROSITE" id="PS00094">
    <property type="entry name" value="C5_MTASE_1"/>
    <property type="match status" value="1"/>
</dbReference>
<comment type="similarity">
    <text evidence="6 7">Belongs to the class I-like SAM-binding methyltransferase superfamily. C5-methyltransferase family.</text>
</comment>
<feature type="domain" description="TaqI-like C-terminal specificity" evidence="10">
    <location>
        <begin position="376"/>
        <end position="494"/>
    </location>
</feature>
<dbReference type="PANTHER" id="PTHR10629:SF52">
    <property type="entry name" value="DNA (CYTOSINE-5)-METHYLTRANSFERASE 1"/>
    <property type="match status" value="1"/>
</dbReference>
<dbReference type="PRINTS" id="PR00105">
    <property type="entry name" value="C5METTRFRASE"/>
</dbReference>
<dbReference type="GO" id="GO:0003677">
    <property type="term" value="F:DNA binding"/>
    <property type="evidence" value="ECO:0007669"/>
    <property type="project" value="TreeGrafter"/>
</dbReference>
<evidence type="ECO:0000256" key="1">
    <source>
        <dbReference type="ARBA" id="ARBA00022603"/>
    </source>
</evidence>
<accession>Q8RNY1</accession>
<dbReference type="GO" id="GO:0003886">
    <property type="term" value="F:DNA (cytosine-5-)-methyltransferase activity"/>
    <property type="evidence" value="ECO:0007669"/>
    <property type="project" value="UniProtKB-EC"/>
</dbReference>
<dbReference type="InterPro" id="IPR002052">
    <property type="entry name" value="DNA_methylase_N6_adenine_CS"/>
</dbReference>
<evidence type="ECO:0000256" key="6">
    <source>
        <dbReference type="PROSITE-ProRule" id="PRU01016"/>
    </source>
</evidence>
<gene>
    <name evidence="11" type="primary">alw26IM</name>
</gene>
<dbReference type="REBASE" id="3279">
    <property type="entry name" value="M.Alw26I"/>
</dbReference>
<dbReference type="Pfam" id="PF12950">
    <property type="entry name" value="TaqI_C"/>
    <property type="match status" value="1"/>
</dbReference>
<evidence type="ECO:0000256" key="8">
    <source>
        <dbReference type="RuleBase" id="RU000417"/>
    </source>
</evidence>
<comment type="catalytic activity">
    <reaction evidence="5 8">
        <text>a 2'-deoxycytidine in DNA + S-adenosyl-L-methionine = a 5-methyl-2'-deoxycytidine in DNA + S-adenosyl-L-homocysteine + H(+)</text>
        <dbReference type="Rhea" id="RHEA:13681"/>
        <dbReference type="Rhea" id="RHEA-COMP:11369"/>
        <dbReference type="Rhea" id="RHEA-COMP:11370"/>
        <dbReference type="ChEBI" id="CHEBI:15378"/>
        <dbReference type="ChEBI" id="CHEBI:57856"/>
        <dbReference type="ChEBI" id="CHEBI:59789"/>
        <dbReference type="ChEBI" id="CHEBI:85452"/>
        <dbReference type="ChEBI" id="CHEBI:85454"/>
        <dbReference type="EC" id="2.1.1.37"/>
    </reaction>
</comment>
<keyword evidence="1 6" id="KW-0489">Methyltransferase</keyword>
<dbReference type="Pfam" id="PF00145">
    <property type="entry name" value="DNA_methylase"/>
    <property type="match status" value="2"/>
</dbReference>
<organism evidence="11">
    <name type="scientific">Acinetobacter lwoffii</name>
    <dbReference type="NCBI Taxonomy" id="28090"/>
    <lineage>
        <taxon>Bacteria</taxon>
        <taxon>Pseudomonadati</taxon>
        <taxon>Pseudomonadota</taxon>
        <taxon>Gammaproteobacteria</taxon>
        <taxon>Moraxellales</taxon>
        <taxon>Moraxellaceae</taxon>
        <taxon>Acinetobacter</taxon>
    </lineage>
</organism>
<dbReference type="NCBIfam" id="TIGR00675">
    <property type="entry name" value="dcm"/>
    <property type="match status" value="1"/>
</dbReference>
<dbReference type="Gene3D" id="3.40.50.150">
    <property type="entry name" value="Vaccinia Virus protein VP39"/>
    <property type="match status" value="2"/>
</dbReference>
<dbReference type="EC" id="2.1.1.37" evidence="8"/>
<dbReference type="InterPro" id="IPR011639">
    <property type="entry name" value="MethylTrfase_TaqI-like_dom"/>
</dbReference>
<dbReference type="GO" id="GO:0032259">
    <property type="term" value="P:methylation"/>
    <property type="evidence" value="ECO:0007669"/>
    <property type="project" value="UniProtKB-KW"/>
</dbReference>
<dbReference type="InterPro" id="IPR018117">
    <property type="entry name" value="C5_DNA_meth_AS"/>
</dbReference>
<reference evidence="11" key="1">
    <citation type="journal article" date="2002" name="Mol. Genet. Genomics">
        <title>Evolutionary relationship of Alw26I, Eco31I and Esp3I, restriction endonucleases that recognise overlapping sequences.</title>
        <authorList>
            <person name="Bitinaite J."/>
            <person name="Mitkaite G."/>
            <person name="Dauksaite V."/>
            <person name="Jakubauskas A."/>
            <person name="Timinskas A."/>
            <person name="Vaisvila R."/>
            <person name="Lubys A."/>
            <person name="Janulaitis A."/>
        </authorList>
    </citation>
    <scope>NUCLEOTIDE SEQUENCE</scope>
    <source>
        <strain evidence="11">RFL26</strain>
    </source>
</reference>